<dbReference type="EMBL" id="JAGVWC010000004">
    <property type="protein sequence ID" value="MBS3060987.1"/>
    <property type="molecule type" value="Genomic_DNA"/>
</dbReference>
<comment type="caution">
    <text evidence="1">The sequence shown here is derived from an EMBL/GenBank/DDBJ whole genome shotgun (WGS) entry which is preliminary data.</text>
</comment>
<dbReference type="Proteomes" id="UP000675968">
    <property type="component" value="Unassembled WGS sequence"/>
</dbReference>
<dbReference type="AlphaFoldDB" id="A0A8T4L351"/>
<accession>A0A8T4L351</accession>
<organism evidence="1 2">
    <name type="scientific">Candidatus Iainarchaeum sp</name>
    <dbReference type="NCBI Taxonomy" id="3101447"/>
    <lineage>
        <taxon>Archaea</taxon>
        <taxon>Candidatus Iainarchaeota</taxon>
        <taxon>Candidatus Iainarchaeia</taxon>
        <taxon>Candidatus Iainarchaeales</taxon>
        <taxon>Candidatus Iainarchaeaceae</taxon>
        <taxon>Candidatus Iainarchaeum</taxon>
    </lineage>
</organism>
<evidence type="ECO:0000313" key="2">
    <source>
        <dbReference type="Proteomes" id="UP000675968"/>
    </source>
</evidence>
<reference evidence="1" key="1">
    <citation type="submission" date="2021-03" db="EMBL/GenBank/DDBJ databases">
        <authorList>
            <person name="Jaffe A."/>
        </authorList>
    </citation>
    <scope>NUCLEOTIDE SEQUENCE</scope>
    <source>
        <strain evidence="1">RIFCSPLOWO2_01_FULL_AR10_48_17</strain>
    </source>
</reference>
<sequence length="139" mass="15499">MPMRRLFFLIGIVLVIGFALAVWSIPRTVHSLPVFLGVGDRVGFNLDGNALYMGKGLAGSVAERGFEVTNPYNETVYVRIVTEGDLAPWLTVVPSVSMRMGPNEKKMVVIRGQIPFNALDGDYNGTIRIVFYWDNPLFF</sequence>
<evidence type="ECO:0000313" key="1">
    <source>
        <dbReference type="EMBL" id="MBS3060987.1"/>
    </source>
</evidence>
<protein>
    <submittedName>
        <fullName evidence="1">Uncharacterized protein</fullName>
    </submittedName>
</protein>
<gene>
    <name evidence="1" type="ORF">J4215_00215</name>
</gene>
<proteinExistence type="predicted"/>
<name>A0A8T4L351_9ARCH</name>
<reference evidence="1" key="2">
    <citation type="submission" date="2021-05" db="EMBL/GenBank/DDBJ databases">
        <title>Protein family content uncovers lineage relationships and bacterial pathway maintenance mechanisms in DPANN archaea.</title>
        <authorList>
            <person name="Castelle C.J."/>
            <person name="Meheust R."/>
            <person name="Jaffe A.L."/>
            <person name="Seitz K."/>
            <person name="Gong X."/>
            <person name="Baker B.J."/>
            <person name="Banfield J.F."/>
        </authorList>
    </citation>
    <scope>NUCLEOTIDE SEQUENCE</scope>
    <source>
        <strain evidence="1">RIFCSPLOWO2_01_FULL_AR10_48_17</strain>
    </source>
</reference>